<dbReference type="AlphaFoldDB" id="A0AAW1YA18"/>
<evidence type="ECO:0000313" key="2">
    <source>
        <dbReference type="Proteomes" id="UP001457282"/>
    </source>
</evidence>
<gene>
    <name evidence="1" type="ORF">M0R45_011186</name>
</gene>
<accession>A0AAW1YA18</accession>
<reference evidence="1 2" key="1">
    <citation type="journal article" date="2023" name="G3 (Bethesda)">
        <title>A chromosome-length genome assembly and annotation of blackberry (Rubus argutus, cv. 'Hillquist').</title>
        <authorList>
            <person name="Bruna T."/>
            <person name="Aryal R."/>
            <person name="Dudchenko O."/>
            <person name="Sargent D.J."/>
            <person name="Mead D."/>
            <person name="Buti M."/>
            <person name="Cavallini A."/>
            <person name="Hytonen T."/>
            <person name="Andres J."/>
            <person name="Pham M."/>
            <person name="Weisz D."/>
            <person name="Mascagni F."/>
            <person name="Usai G."/>
            <person name="Natali L."/>
            <person name="Bassil N."/>
            <person name="Fernandez G.E."/>
            <person name="Lomsadze A."/>
            <person name="Armour M."/>
            <person name="Olukolu B."/>
            <person name="Poorten T."/>
            <person name="Britton C."/>
            <person name="Davik J."/>
            <person name="Ashrafi H."/>
            <person name="Aiden E.L."/>
            <person name="Borodovsky M."/>
            <person name="Worthington M."/>
        </authorList>
    </citation>
    <scope>NUCLEOTIDE SEQUENCE [LARGE SCALE GENOMIC DNA]</scope>
    <source>
        <strain evidence="1">PI 553951</strain>
    </source>
</reference>
<keyword evidence="2" id="KW-1185">Reference proteome</keyword>
<comment type="caution">
    <text evidence="1">The sequence shown here is derived from an EMBL/GenBank/DDBJ whole genome shotgun (WGS) entry which is preliminary data.</text>
</comment>
<dbReference type="EMBL" id="JBEDUW010000002">
    <property type="protein sequence ID" value="KAK9945687.1"/>
    <property type="molecule type" value="Genomic_DNA"/>
</dbReference>
<organism evidence="1 2">
    <name type="scientific">Rubus argutus</name>
    <name type="common">Southern blackberry</name>
    <dbReference type="NCBI Taxonomy" id="59490"/>
    <lineage>
        <taxon>Eukaryota</taxon>
        <taxon>Viridiplantae</taxon>
        <taxon>Streptophyta</taxon>
        <taxon>Embryophyta</taxon>
        <taxon>Tracheophyta</taxon>
        <taxon>Spermatophyta</taxon>
        <taxon>Magnoliopsida</taxon>
        <taxon>eudicotyledons</taxon>
        <taxon>Gunneridae</taxon>
        <taxon>Pentapetalae</taxon>
        <taxon>rosids</taxon>
        <taxon>fabids</taxon>
        <taxon>Rosales</taxon>
        <taxon>Rosaceae</taxon>
        <taxon>Rosoideae</taxon>
        <taxon>Rosoideae incertae sedis</taxon>
        <taxon>Rubus</taxon>
    </lineage>
</organism>
<name>A0AAW1YA18_RUBAR</name>
<dbReference type="Proteomes" id="UP001457282">
    <property type="component" value="Unassembled WGS sequence"/>
</dbReference>
<protein>
    <submittedName>
        <fullName evidence="1">Uncharacterized protein</fullName>
    </submittedName>
</protein>
<evidence type="ECO:0000313" key="1">
    <source>
        <dbReference type="EMBL" id="KAK9945687.1"/>
    </source>
</evidence>
<proteinExistence type="predicted"/>
<sequence length="73" mass="8644">MRASSSKLISFTHPSLRGLFIRVCVRKAAFALRELSEGLWTWDDVWSWSSQRWNYSVETNLLFKFGCCYLNNY</sequence>